<dbReference type="GO" id="GO:0030170">
    <property type="term" value="F:pyridoxal phosphate binding"/>
    <property type="evidence" value="ECO:0007669"/>
    <property type="project" value="InterPro"/>
</dbReference>
<dbReference type="InterPro" id="IPR005303">
    <property type="entry name" value="MOCOS_middle"/>
</dbReference>
<dbReference type="Proteomes" id="UP000077037">
    <property type="component" value="Unassembled WGS sequence"/>
</dbReference>
<evidence type="ECO:0000313" key="3">
    <source>
        <dbReference type="Proteomes" id="UP000077037"/>
    </source>
</evidence>
<dbReference type="AlphaFoldDB" id="A0A157RHQ8"/>
<gene>
    <name evidence="2" type="primary">ycbX</name>
    <name evidence="2" type="ORF">SAMEA1982600_04931</name>
</gene>
<proteinExistence type="predicted"/>
<protein>
    <submittedName>
        <fullName evidence="2">Uncharacterized Fe-S protein</fullName>
    </submittedName>
</protein>
<evidence type="ECO:0000259" key="1">
    <source>
        <dbReference type="PROSITE" id="PS51340"/>
    </source>
</evidence>
<dbReference type="GO" id="GO:0030151">
    <property type="term" value="F:molybdenum ion binding"/>
    <property type="evidence" value="ECO:0007669"/>
    <property type="project" value="InterPro"/>
</dbReference>
<dbReference type="InterPro" id="IPR011037">
    <property type="entry name" value="Pyrv_Knase-like_insert_dom_sf"/>
</dbReference>
<dbReference type="InterPro" id="IPR005302">
    <property type="entry name" value="MoCF_Sase_C"/>
</dbReference>
<name>A0A157RHQ8_9BORD</name>
<sequence length="302" mass="33179">MLLPSPPTGVFAMSARILSLHIYPIKSCAGIDLAESDLDRAGLAHDRRWMLVDENGQFMTQRQWPAMARIRTELAEGVLRLSAPGMTPLDVPLDGSELADAVENVVVWRDTVPARAEHPRCAQWLGQFLGRPCRLFKLDAQARRAANAEWVNRWRDGHPDLADAFEGEHVFGFADSFPLLVANQASLDDLNARLAAQGKAAVPMNRFRPNIVVQGEWAAFEEDYTAMITAGPARLALVKPCTRCSVPDVDQATAVQGDEPGRTLANYRTLDIGVVFGQNAIVSQRDGVRLRVGDPVGIELDF</sequence>
<dbReference type="GO" id="GO:0003824">
    <property type="term" value="F:catalytic activity"/>
    <property type="evidence" value="ECO:0007669"/>
    <property type="project" value="InterPro"/>
</dbReference>
<organism evidence="2 3">
    <name type="scientific">Bordetella ansorpii</name>
    <dbReference type="NCBI Taxonomy" id="288768"/>
    <lineage>
        <taxon>Bacteria</taxon>
        <taxon>Pseudomonadati</taxon>
        <taxon>Pseudomonadota</taxon>
        <taxon>Betaproteobacteria</taxon>
        <taxon>Burkholderiales</taxon>
        <taxon>Alcaligenaceae</taxon>
        <taxon>Bordetella</taxon>
    </lineage>
</organism>
<dbReference type="Pfam" id="PF03473">
    <property type="entry name" value="MOSC"/>
    <property type="match status" value="1"/>
</dbReference>
<accession>A0A157RHQ8</accession>
<dbReference type="SUPFAM" id="SSF50800">
    <property type="entry name" value="PK beta-barrel domain-like"/>
    <property type="match status" value="1"/>
</dbReference>
<dbReference type="PANTHER" id="PTHR14237">
    <property type="entry name" value="MOLYBDOPTERIN COFACTOR SULFURASE MOSC"/>
    <property type="match status" value="1"/>
</dbReference>
<reference evidence="2 3" key="1">
    <citation type="submission" date="2016-03" db="EMBL/GenBank/DDBJ databases">
        <authorList>
            <consortium name="Pathogen Informatics"/>
        </authorList>
    </citation>
    <scope>NUCLEOTIDE SEQUENCE [LARGE SCALE GENOMIC DNA]</scope>
    <source>
        <strain evidence="2 3">NCTC13364</strain>
    </source>
</reference>
<dbReference type="PANTHER" id="PTHR14237:SF19">
    <property type="entry name" value="MITOCHONDRIAL AMIDOXIME REDUCING COMPONENT 1"/>
    <property type="match status" value="1"/>
</dbReference>
<evidence type="ECO:0000313" key="2">
    <source>
        <dbReference type="EMBL" id="SAI57466.1"/>
    </source>
</evidence>
<feature type="domain" description="MOSC" evidence="1">
    <location>
        <begin position="143"/>
        <end position="299"/>
    </location>
</feature>
<dbReference type="PROSITE" id="PS51340">
    <property type="entry name" value="MOSC"/>
    <property type="match status" value="1"/>
</dbReference>
<dbReference type="EMBL" id="FKBS01000029">
    <property type="protein sequence ID" value="SAI57466.1"/>
    <property type="molecule type" value="Genomic_DNA"/>
</dbReference>
<dbReference type="SUPFAM" id="SSF141673">
    <property type="entry name" value="MOSC N-terminal domain-like"/>
    <property type="match status" value="1"/>
</dbReference>
<dbReference type="Pfam" id="PF03476">
    <property type="entry name" value="MOSC_N"/>
    <property type="match status" value="1"/>
</dbReference>